<gene>
    <name evidence="9" type="primary">mvaK2</name>
    <name evidence="9" type="ORF">NCTC5385_01021</name>
</gene>
<sequence length="335" mass="37180">MTKYQVETGGKLYIAGEYAILSPGQTAILMPIPIKMKADIETARHFKITSDMFDYSVGLEPNVGYQLIQASIHTVSLLFGKETKDLPPFHLRISGKMEAEGKKYGLGSSGSVTVLTIKALAKFFHLSLSNDLLFKLAAYTLLTLGDNGSMGDIACISYDRMIAYKSFDRQAISKRIRDYSFEKIMKEDWQYQIDVIEPQLDTHFLVGWTKVPSISRDMINRVKDAIDASFLAETQKAVLDCQKGLESGDKDLFVLSLAQVSDLLQELDPAIYHPKLLALKESCQGLNAVAKSSGSGGGDCGIAFSFDQASTDRILTNWRTNGIDLIYDKRWLADD</sequence>
<dbReference type="SUPFAM" id="SSF54211">
    <property type="entry name" value="Ribosomal protein S5 domain 2-like"/>
    <property type="match status" value="1"/>
</dbReference>
<dbReference type="AlphaFoldDB" id="A0A4U9Y7X5"/>
<evidence type="ECO:0000259" key="7">
    <source>
        <dbReference type="Pfam" id="PF00288"/>
    </source>
</evidence>
<feature type="domain" description="GHMP kinase N-terminal" evidence="7">
    <location>
        <begin position="79"/>
        <end position="158"/>
    </location>
</feature>
<accession>A0A4U9Y7X5</accession>
<evidence type="ECO:0000313" key="9">
    <source>
        <dbReference type="EMBL" id="VTS22122.1"/>
    </source>
</evidence>
<evidence type="ECO:0000256" key="1">
    <source>
        <dbReference type="ARBA" id="ARBA00005017"/>
    </source>
</evidence>
<name>A0A4U9Y7X5_9STRE</name>
<dbReference type="RefSeq" id="WP_138068387.1">
    <property type="nucleotide sequence ID" value="NZ_LR594035.1"/>
</dbReference>
<evidence type="ECO:0000256" key="2">
    <source>
        <dbReference type="ARBA" id="ARBA00012958"/>
    </source>
</evidence>
<keyword evidence="4" id="KW-0547">Nucleotide-binding</keyword>
<dbReference type="InterPro" id="IPR035102">
    <property type="entry name" value="Phosphomevalonate_kinase"/>
</dbReference>
<dbReference type="Pfam" id="PF00288">
    <property type="entry name" value="GHMP_kinases_N"/>
    <property type="match status" value="1"/>
</dbReference>
<dbReference type="NCBIfam" id="TIGR01220">
    <property type="entry name" value="Pmev_kin_Gr_pos"/>
    <property type="match status" value="1"/>
</dbReference>
<dbReference type="InterPro" id="IPR005917">
    <property type="entry name" value="Pmev_kinase_bact"/>
</dbReference>
<dbReference type="GO" id="GO:0004631">
    <property type="term" value="F:phosphomevalonate kinase activity"/>
    <property type="evidence" value="ECO:0007669"/>
    <property type="project" value="UniProtKB-EC"/>
</dbReference>
<dbReference type="STRING" id="873448.STRPO_0512"/>
<dbReference type="InterPro" id="IPR036554">
    <property type="entry name" value="GHMP_kinase_C_sf"/>
</dbReference>
<dbReference type="InterPro" id="IPR006204">
    <property type="entry name" value="GHMP_kinase_N_dom"/>
</dbReference>
<keyword evidence="6" id="KW-0067">ATP-binding</keyword>
<evidence type="ECO:0000256" key="3">
    <source>
        <dbReference type="ARBA" id="ARBA00022679"/>
    </source>
</evidence>
<keyword evidence="3 9" id="KW-0808">Transferase</keyword>
<dbReference type="Gene3D" id="3.30.70.890">
    <property type="entry name" value="GHMP kinase, C-terminal domain"/>
    <property type="match status" value="1"/>
</dbReference>
<evidence type="ECO:0000256" key="5">
    <source>
        <dbReference type="ARBA" id="ARBA00022777"/>
    </source>
</evidence>
<dbReference type="InterPro" id="IPR013750">
    <property type="entry name" value="GHMP_kinase_C_dom"/>
</dbReference>
<feature type="domain" description="GHMP kinase C-terminal" evidence="8">
    <location>
        <begin position="257"/>
        <end position="323"/>
    </location>
</feature>
<comment type="pathway">
    <text evidence="1">Isoprenoid biosynthesis; isopentenyl diphosphate biosynthesis via mevalonate pathway; isopentenyl diphosphate from (R)-mevalonate: step 2/3.</text>
</comment>
<protein>
    <recommendedName>
        <fullName evidence="2">phosphomevalonate kinase</fullName>
        <ecNumber evidence="2">2.7.4.2</ecNumber>
    </recommendedName>
</protein>
<dbReference type="EMBL" id="LR594035">
    <property type="protein sequence ID" value="VTS22122.1"/>
    <property type="molecule type" value="Genomic_DNA"/>
</dbReference>
<dbReference type="PANTHER" id="PTHR31814:SF2">
    <property type="entry name" value="PHOSPHOMEVALONATE KINASE"/>
    <property type="match status" value="1"/>
</dbReference>
<dbReference type="EC" id="2.7.4.2" evidence="2"/>
<reference evidence="9 10" key="1">
    <citation type="submission" date="2019-05" db="EMBL/GenBank/DDBJ databases">
        <authorList>
            <consortium name="Pathogen Informatics"/>
        </authorList>
    </citation>
    <scope>NUCLEOTIDE SEQUENCE [LARGE SCALE GENOMIC DNA]</scope>
    <source>
        <strain evidence="9 10">NCTC5385</strain>
    </source>
</reference>
<dbReference type="Pfam" id="PF08544">
    <property type="entry name" value="GHMP_kinases_C"/>
    <property type="match status" value="1"/>
</dbReference>
<dbReference type="Gene3D" id="3.30.230.10">
    <property type="match status" value="1"/>
</dbReference>
<keyword evidence="5 9" id="KW-0418">Kinase</keyword>
<dbReference type="InterPro" id="IPR020568">
    <property type="entry name" value="Ribosomal_Su5_D2-typ_SF"/>
</dbReference>
<proteinExistence type="predicted"/>
<evidence type="ECO:0000256" key="4">
    <source>
        <dbReference type="ARBA" id="ARBA00022741"/>
    </source>
</evidence>
<dbReference type="GO" id="GO:0005524">
    <property type="term" value="F:ATP binding"/>
    <property type="evidence" value="ECO:0007669"/>
    <property type="project" value="UniProtKB-KW"/>
</dbReference>
<dbReference type="Proteomes" id="UP000304914">
    <property type="component" value="Chromosome"/>
</dbReference>
<organism evidence="9 10">
    <name type="scientific">Streptococcus pseudoporcinus</name>
    <dbReference type="NCBI Taxonomy" id="361101"/>
    <lineage>
        <taxon>Bacteria</taxon>
        <taxon>Bacillati</taxon>
        <taxon>Bacillota</taxon>
        <taxon>Bacilli</taxon>
        <taxon>Lactobacillales</taxon>
        <taxon>Streptococcaceae</taxon>
        <taxon>Streptococcus</taxon>
    </lineage>
</organism>
<evidence type="ECO:0000259" key="8">
    <source>
        <dbReference type="Pfam" id="PF08544"/>
    </source>
</evidence>
<evidence type="ECO:0000256" key="6">
    <source>
        <dbReference type="ARBA" id="ARBA00022840"/>
    </source>
</evidence>
<evidence type="ECO:0000313" key="10">
    <source>
        <dbReference type="Proteomes" id="UP000304914"/>
    </source>
</evidence>
<dbReference type="PANTHER" id="PTHR31814">
    <property type="match status" value="1"/>
</dbReference>
<dbReference type="InterPro" id="IPR014721">
    <property type="entry name" value="Ribsml_uS5_D2-typ_fold_subgr"/>
</dbReference>
<dbReference type="SUPFAM" id="SSF55060">
    <property type="entry name" value="GHMP Kinase, C-terminal domain"/>
    <property type="match status" value="1"/>
</dbReference>